<name>A0A0A3I697_9BACL</name>
<dbReference type="Pfam" id="PF07972">
    <property type="entry name" value="Flavodoxin_NdrI"/>
    <property type="match status" value="1"/>
</dbReference>
<comment type="caution">
    <text evidence="1">The sequence shown here is derived from an EMBL/GenBank/DDBJ whole genome shotgun (WGS) entry which is preliminary data.</text>
</comment>
<dbReference type="PIRSF" id="PIRSF005087">
    <property type="entry name" value="NrdI"/>
    <property type="match status" value="1"/>
</dbReference>
<dbReference type="RefSeq" id="WP_036182523.1">
    <property type="nucleotide sequence ID" value="NZ_AVDA01000002.1"/>
</dbReference>
<sequence length="126" mass="14245">MIVFASRTGNVRYIVSKLEVESIEITDNLIMDKPYLLITYTDRLGDVPAKVSEFLEFNGHLCKGVVVSGNSNFGHNVFGGAGDKIAKIYQVPLVRKLELRGFQADYDAIQKFYETRVKDENLLKIK</sequence>
<dbReference type="AlphaFoldDB" id="A0A0A3I697"/>
<evidence type="ECO:0000313" key="1">
    <source>
        <dbReference type="EMBL" id="KGR80281.1"/>
    </source>
</evidence>
<dbReference type="GO" id="GO:0010181">
    <property type="term" value="F:FMN binding"/>
    <property type="evidence" value="ECO:0007669"/>
    <property type="project" value="InterPro"/>
</dbReference>
<dbReference type="eggNOG" id="COG1780">
    <property type="taxonomic scope" value="Bacteria"/>
</dbReference>
<keyword evidence="2" id="KW-1185">Reference proteome</keyword>
<dbReference type="SUPFAM" id="SSF52218">
    <property type="entry name" value="Flavoproteins"/>
    <property type="match status" value="1"/>
</dbReference>
<dbReference type="OrthoDB" id="350535at2"/>
<protein>
    <submittedName>
        <fullName evidence="1">Ribonucleotide reductase stimulatory protein</fullName>
    </submittedName>
</protein>
<dbReference type="Proteomes" id="UP000030416">
    <property type="component" value="Unassembled WGS sequence"/>
</dbReference>
<evidence type="ECO:0000313" key="2">
    <source>
        <dbReference type="Proteomes" id="UP000030416"/>
    </source>
</evidence>
<accession>A0A0A3I697</accession>
<proteinExistence type="predicted"/>
<dbReference type="STRING" id="1384049.CD29_02700"/>
<dbReference type="NCBIfam" id="TIGR00333">
    <property type="entry name" value="nrdI"/>
    <property type="match status" value="1"/>
</dbReference>
<gene>
    <name evidence="1" type="ORF">CD29_02700</name>
</gene>
<organism evidence="1 2">
    <name type="scientific">Ureibacillus manganicus DSM 26584</name>
    <dbReference type="NCBI Taxonomy" id="1384049"/>
    <lineage>
        <taxon>Bacteria</taxon>
        <taxon>Bacillati</taxon>
        <taxon>Bacillota</taxon>
        <taxon>Bacilli</taxon>
        <taxon>Bacillales</taxon>
        <taxon>Caryophanaceae</taxon>
        <taxon>Ureibacillus</taxon>
    </lineage>
</organism>
<dbReference type="Gene3D" id="3.40.50.360">
    <property type="match status" value="1"/>
</dbReference>
<dbReference type="EMBL" id="JPVN01000002">
    <property type="protein sequence ID" value="KGR80281.1"/>
    <property type="molecule type" value="Genomic_DNA"/>
</dbReference>
<dbReference type="PANTHER" id="PTHR37297">
    <property type="entry name" value="PROTEIN NRDI"/>
    <property type="match status" value="1"/>
</dbReference>
<dbReference type="InterPro" id="IPR029039">
    <property type="entry name" value="Flavoprotein-like_sf"/>
</dbReference>
<reference evidence="1 2" key="1">
    <citation type="submission" date="2014-02" db="EMBL/GenBank/DDBJ databases">
        <title>Draft genome sequence of Lysinibacillus manganicus DSM 26584T.</title>
        <authorList>
            <person name="Zhang F."/>
            <person name="Wang G."/>
            <person name="Zhang L."/>
        </authorList>
    </citation>
    <scope>NUCLEOTIDE SEQUENCE [LARGE SCALE GENOMIC DNA]</scope>
    <source>
        <strain evidence="1 2">DSM 26584</strain>
    </source>
</reference>
<dbReference type="PANTHER" id="PTHR37297:SF1">
    <property type="entry name" value="PROTEIN NRDI"/>
    <property type="match status" value="1"/>
</dbReference>
<dbReference type="InterPro" id="IPR004465">
    <property type="entry name" value="RNR_NrdI"/>
</dbReference>